<evidence type="ECO:0000313" key="1">
    <source>
        <dbReference type="EMBL" id="TQV70801.1"/>
    </source>
</evidence>
<protein>
    <submittedName>
        <fullName evidence="1">Uncharacterized protein</fullName>
    </submittedName>
</protein>
<dbReference type="RefSeq" id="WP_142928902.1">
    <property type="nucleotide sequence ID" value="NZ_ML660101.1"/>
</dbReference>
<evidence type="ECO:0000313" key="2">
    <source>
        <dbReference type="Proteomes" id="UP000319732"/>
    </source>
</evidence>
<comment type="caution">
    <text evidence="1">The sequence shown here is derived from an EMBL/GenBank/DDBJ whole genome shotgun (WGS) entry which is preliminary data.</text>
</comment>
<organism evidence="1 2">
    <name type="scientific">Exilibacterium tricleocarpae</name>
    <dbReference type="NCBI Taxonomy" id="2591008"/>
    <lineage>
        <taxon>Bacteria</taxon>
        <taxon>Pseudomonadati</taxon>
        <taxon>Pseudomonadota</taxon>
        <taxon>Gammaproteobacteria</taxon>
        <taxon>Cellvibrionales</taxon>
        <taxon>Cellvibrionaceae</taxon>
        <taxon>Exilibacterium</taxon>
    </lineage>
</organism>
<name>A0A545T0T4_9GAMM</name>
<dbReference type="OrthoDB" id="9805913at2"/>
<sequence>MPGQLIQYLRYENGLVTLTPLFDFAPMYLDPEGIPRACRREGEQEVGGCPVWEKVIAALPGGISRERLKVELTAFAGLLEQLPGIMDSAQVDREIITARMPVIEQHVAQLKALGN</sequence>
<dbReference type="Proteomes" id="UP000319732">
    <property type="component" value="Unassembled WGS sequence"/>
</dbReference>
<proteinExistence type="predicted"/>
<dbReference type="AlphaFoldDB" id="A0A545T0T4"/>
<dbReference type="EMBL" id="VHSG01000023">
    <property type="protein sequence ID" value="TQV70801.1"/>
    <property type="molecule type" value="Genomic_DNA"/>
</dbReference>
<gene>
    <name evidence="1" type="ORF">FKG94_20975</name>
</gene>
<reference evidence="1 2" key="1">
    <citation type="submission" date="2019-06" db="EMBL/GenBank/DDBJ databases">
        <title>Whole genome sequence for Cellvibrionaceae sp. R142.</title>
        <authorList>
            <person name="Wang G."/>
        </authorList>
    </citation>
    <scope>NUCLEOTIDE SEQUENCE [LARGE SCALE GENOMIC DNA]</scope>
    <source>
        <strain evidence="1 2">R142</strain>
    </source>
</reference>
<accession>A0A545T0T4</accession>
<keyword evidence="2" id="KW-1185">Reference proteome</keyword>